<reference evidence="8" key="1">
    <citation type="submission" date="2022-11" db="EMBL/GenBank/DDBJ databases">
        <authorList>
            <person name="Graham C."/>
            <person name="Newman J.D."/>
        </authorList>
    </citation>
    <scope>NUCLEOTIDE SEQUENCE</scope>
    <source>
        <strain evidence="8">DSM 19486</strain>
    </source>
</reference>
<feature type="transmembrane region" description="Helical" evidence="5">
    <location>
        <begin position="486"/>
        <end position="504"/>
    </location>
</feature>
<evidence type="ECO:0000259" key="6">
    <source>
        <dbReference type="Pfam" id="PF12805"/>
    </source>
</evidence>
<comment type="subcellular location">
    <subcellularLocation>
        <location evidence="1">Membrane</location>
        <topology evidence="1">Multi-pass membrane protein</topology>
    </subcellularLocation>
</comment>
<gene>
    <name evidence="8" type="ORF">OQZ29_16260</name>
</gene>
<dbReference type="Proteomes" id="UP001142592">
    <property type="component" value="Unassembled WGS sequence"/>
</dbReference>
<feature type="transmembrane region" description="Helical" evidence="5">
    <location>
        <begin position="391"/>
        <end position="411"/>
    </location>
</feature>
<sequence length="696" mass="79389">MNKRGKKAFALNITYFFLGEYFSDALRTTLTVLFPIILFFYLGNPEAATGIGVGALLISLTDLPDNRLNKLKNALISIVVFFLTTFLVSQILNYKIWSALIITSLAFFFSMFAVYGQKMSLIGTMALIVCTFVMGLHPARPLYFSAYMLIGGVWYYLVSVIQTLIRPYRSLNHAIFECLLASAAFLKAKAKNYDPEILLDHQQREIIKLHIRVNQKHELIRSLLLTDRYAMNPDNKKGRVLLERAGLLIDLYEQLNAVHFDYESIRQSLSGGKSLTLIADLIRILAEEIEDLGRHVRTIKNIESKSKINSSFIADQKKLIAEMNHLGTEQREFIKSVISNIDEIAQIIMAIRKSEINDQHHLQPNETIEYPLFVSSDRLSLKDHLGLKSPIFRFSLRMAICFLFGFLLINQLETSRYSYWLFLTLVIVARPKFSITWKRNFQRLKGSLGGVAIGLLLIYLIKSPAILLSISAICLLGFYAFNRINYTISVMFITPAVILTLGSYHGHFDHIVHDRIIFTMIGCGIAILATYLFPIWDSKQMHQKIKEAANASLKYFLITTDKNKEPNENINRMARKNANLSLSALSESIESASQEPWQSSLNLQYLYEVQVIIYKINAMITSIYLAGERLDIDNENNLIIPIIRNLKLEKSIQPEESVDDSLLKLNDRNKSDLLSHKLSDIKTLSAILSAEYHLHH</sequence>
<name>A0A9X3DER5_9SPHI</name>
<dbReference type="InterPro" id="IPR049453">
    <property type="entry name" value="Memb_transporter_dom"/>
</dbReference>
<feature type="transmembrane region" description="Helical" evidence="5">
    <location>
        <begin position="417"/>
        <end position="435"/>
    </location>
</feature>
<feature type="transmembrane region" description="Helical" evidence="5">
    <location>
        <begin position="121"/>
        <end position="139"/>
    </location>
</feature>
<dbReference type="RefSeq" id="WP_010601480.1">
    <property type="nucleotide sequence ID" value="NZ_JAPJUH010000005.1"/>
</dbReference>
<feature type="domain" description="Integral membrane bound transporter" evidence="7">
    <location>
        <begin position="410"/>
        <end position="528"/>
    </location>
</feature>
<accession>A0A9X3DER5</accession>
<dbReference type="EMBL" id="JAPJUH010000005">
    <property type="protein sequence ID" value="MCX3266314.1"/>
    <property type="molecule type" value="Genomic_DNA"/>
</dbReference>
<proteinExistence type="predicted"/>
<keyword evidence="2 5" id="KW-0812">Transmembrane</keyword>
<dbReference type="Pfam" id="PF13515">
    <property type="entry name" value="FUSC_2"/>
    <property type="match status" value="1"/>
</dbReference>
<dbReference type="AlphaFoldDB" id="A0A9X3DER5"/>
<evidence type="ECO:0000256" key="2">
    <source>
        <dbReference type="ARBA" id="ARBA00022692"/>
    </source>
</evidence>
<evidence type="ECO:0000256" key="5">
    <source>
        <dbReference type="SAM" id="Phobius"/>
    </source>
</evidence>
<keyword evidence="3 5" id="KW-1133">Transmembrane helix</keyword>
<dbReference type="PANTHER" id="PTHR31086">
    <property type="entry name" value="ALUMINUM-ACTIVATED MALATE TRANSPORTER 10"/>
    <property type="match status" value="1"/>
</dbReference>
<keyword evidence="9" id="KW-1185">Reference proteome</keyword>
<feature type="domain" description="Integral membrane protein YccS N-terminal" evidence="6">
    <location>
        <begin position="75"/>
        <end position="351"/>
    </location>
</feature>
<protein>
    <submittedName>
        <fullName evidence="8">FUSC family protein</fullName>
    </submittedName>
</protein>
<evidence type="ECO:0000313" key="8">
    <source>
        <dbReference type="EMBL" id="MCX3266314.1"/>
    </source>
</evidence>
<evidence type="ECO:0000259" key="7">
    <source>
        <dbReference type="Pfam" id="PF13515"/>
    </source>
</evidence>
<dbReference type="Pfam" id="PF12805">
    <property type="entry name" value="FUSC-like"/>
    <property type="match status" value="1"/>
</dbReference>
<feature type="transmembrane region" description="Helical" evidence="5">
    <location>
        <begin position="145"/>
        <end position="165"/>
    </location>
</feature>
<evidence type="ECO:0000313" key="9">
    <source>
        <dbReference type="Proteomes" id="UP001142592"/>
    </source>
</evidence>
<evidence type="ECO:0000256" key="3">
    <source>
        <dbReference type="ARBA" id="ARBA00022989"/>
    </source>
</evidence>
<dbReference type="GO" id="GO:0016020">
    <property type="term" value="C:membrane"/>
    <property type="evidence" value="ECO:0007669"/>
    <property type="project" value="UniProtKB-SubCell"/>
</dbReference>
<feature type="transmembrane region" description="Helical" evidence="5">
    <location>
        <begin position="71"/>
        <end position="90"/>
    </location>
</feature>
<keyword evidence="4 5" id="KW-0472">Membrane</keyword>
<dbReference type="InterPro" id="IPR032692">
    <property type="entry name" value="YccS_N"/>
</dbReference>
<evidence type="ECO:0000256" key="4">
    <source>
        <dbReference type="ARBA" id="ARBA00023136"/>
    </source>
</evidence>
<feature type="transmembrane region" description="Helical" evidence="5">
    <location>
        <begin position="516"/>
        <end position="536"/>
    </location>
</feature>
<evidence type="ECO:0000256" key="1">
    <source>
        <dbReference type="ARBA" id="ARBA00004141"/>
    </source>
</evidence>
<comment type="caution">
    <text evidence="8">The sequence shown here is derived from an EMBL/GenBank/DDBJ whole genome shotgun (WGS) entry which is preliminary data.</text>
</comment>
<feature type="transmembrane region" description="Helical" evidence="5">
    <location>
        <begin position="447"/>
        <end position="480"/>
    </location>
</feature>
<organism evidence="8 9">
    <name type="scientific">Pedobacter agri</name>
    <dbReference type="NCBI Taxonomy" id="454586"/>
    <lineage>
        <taxon>Bacteria</taxon>
        <taxon>Pseudomonadati</taxon>
        <taxon>Bacteroidota</taxon>
        <taxon>Sphingobacteriia</taxon>
        <taxon>Sphingobacteriales</taxon>
        <taxon>Sphingobacteriaceae</taxon>
        <taxon>Pedobacter</taxon>
    </lineage>
</organism>
<feature type="transmembrane region" description="Helical" evidence="5">
    <location>
        <begin position="47"/>
        <end position="64"/>
    </location>
</feature>
<feature type="transmembrane region" description="Helical" evidence="5">
    <location>
        <begin position="96"/>
        <end position="114"/>
    </location>
</feature>